<evidence type="ECO:0000256" key="4">
    <source>
        <dbReference type="ARBA" id="ARBA00022691"/>
    </source>
</evidence>
<keyword evidence="3" id="KW-0808">Transferase</keyword>
<dbReference type="Proteomes" id="UP000005824">
    <property type="component" value="Unassembled WGS sequence"/>
</dbReference>
<keyword evidence="6" id="KW-0408">Iron</keyword>
<dbReference type="GO" id="GO:0051539">
    <property type="term" value="F:4 iron, 4 sulfur cluster binding"/>
    <property type="evidence" value="ECO:0007669"/>
    <property type="project" value="UniProtKB-KW"/>
</dbReference>
<keyword evidence="11" id="KW-1185">Reference proteome</keyword>
<dbReference type="GO" id="GO:0031419">
    <property type="term" value="F:cobalamin binding"/>
    <property type="evidence" value="ECO:0007669"/>
    <property type="project" value="InterPro"/>
</dbReference>
<evidence type="ECO:0000256" key="7">
    <source>
        <dbReference type="ARBA" id="ARBA00023014"/>
    </source>
</evidence>
<evidence type="ECO:0000256" key="6">
    <source>
        <dbReference type="ARBA" id="ARBA00023004"/>
    </source>
</evidence>
<dbReference type="SUPFAM" id="SSF102114">
    <property type="entry name" value="Radical SAM enzymes"/>
    <property type="match status" value="1"/>
</dbReference>
<dbReference type="InterPro" id="IPR034466">
    <property type="entry name" value="Methyltransferase_Class_B"/>
</dbReference>
<dbReference type="Pfam" id="PF04055">
    <property type="entry name" value="Radical_SAM"/>
    <property type="match status" value="1"/>
</dbReference>
<dbReference type="SFLD" id="SFLDG01123">
    <property type="entry name" value="methyltransferase_(Class_B)"/>
    <property type="match status" value="1"/>
</dbReference>
<proteinExistence type="predicted"/>
<evidence type="ECO:0000313" key="11">
    <source>
        <dbReference type="Proteomes" id="UP000005824"/>
    </source>
</evidence>
<dbReference type="InterPro" id="IPR007197">
    <property type="entry name" value="rSAM"/>
</dbReference>
<evidence type="ECO:0000256" key="2">
    <source>
        <dbReference type="ARBA" id="ARBA00022603"/>
    </source>
</evidence>
<dbReference type="PANTHER" id="PTHR43409:SF7">
    <property type="entry name" value="BLL1977 PROTEIN"/>
    <property type="match status" value="1"/>
</dbReference>
<keyword evidence="5" id="KW-0479">Metal-binding</keyword>
<name>B4CXE7_9BACT</name>
<evidence type="ECO:0000256" key="5">
    <source>
        <dbReference type="ARBA" id="ARBA00022723"/>
    </source>
</evidence>
<comment type="cofactor">
    <cofactor evidence="1">
        <name>[4Fe-4S] cluster</name>
        <dbReference type="ChEBI" id="CHEBI:49883"/>
    </cofactor>
</comment>
<evidence type="ECO:0000313" key="10">
    <source>
        <dbReference type="EMBL" id="EDY20945.1"/>
    </source>
</evidence>
<keyword evidence="7" id="KW-0411">Iron-sulfur</keyword>
<evidence type="ECO:0000259" key="8">
    <source>
        <dbReference type="PROSITE" id="PS51332"/>
    </source>
</evidence>
<dbReference type="InterPro" id="IPR006638">
    <property type="entry name" value="Elp3/MiaA/NifB-like_rSAM"/>
</dbReference>
<dbReference type="PROSITE" id="PS51918">
    <property type="entry name" value="RADICAL_SAM"/>
    <property type="match status" value="1"/>
</dbReference>
<dbReference type="InterPro" id="IPR058240">
    <property type="entry name" value="rSAM_sf"/>
</dbReference>
<dbReference type="PANTHER" id="PTHR43409">
    <property type="entry name" value="ANAEROBIC MAGNESIUM-PROTOPORPHYRIN IX MONOMETHYL ESTER CYCLASE-RELATED"/>
    <property type="match status" value="1"/>
</dbReference>
<dbReference type="EMBL" id="ABVL01000003">
    <property type="protein sequence ID" value="EDY20945.1"/>
    <property type="molecule type" value="Genomic_DNA"/>
</dbReference>
<dbReference type="STRING" id="497964.CfE428DRAFT_1238"/>
<dbReference type="InterPro" id="IPR023404">
    <property type="entry name" value="rSAM_horseshoe"/>
</dbReference>
<dbReference type="GO" id="GO:0005829">
    <property type="term" value="C:cytosol"/>
    <property type="evidence" value="ECO:0007669"/>
    <property type="project" value="TreeGrafter"/>
</dbReference>
<keyword evidence="4" id="KW-0949">S-adenosyl-L-methionine</keyword>
<accession>B4CXE7</accession>
<evidence type="ECO:0000256" key="1">
    <source>
        <dbReference type="ARBA" id="ARBA00001966"/>
    </source>
</evidence>
<keyword evidence="2" id="KW-0489">Methyltransferase</keyword>
<dbReference type="Gene3D" id="3.40.50.280">
    <property type="entry name" value="Cobalamin-binding domain"/>
    <property type="match status" value="1"/>
</dbReference>
<feature type="domain" description="Radical SAM core" evidence="9">
    <location>
        <begin position="155"/>
        <end position="382"/>
    </location>
</feature>
<dbReference type="SFLD" id="SFLDS00029">
    <property type="entry name" value="Radical_SAM"/>
    <property type="match status" value="1"/>
</dbReference>
<dbReference type="CDD" id="cd01335">
    <property type="entry name" value="Radical_SAM"/>
    <property type="match status" value="1"/>
</dbReference>
<dbReference type="PROSITE" id="PS51332">
    <property type="entry name" value="B12_BINDING"/>
    <property type="match status" value="1"/>
</dbReference>
<evidence type="ECO:0000256" key="3">
    <source>
        <dbReference type="ARBA" id="ARBA00022679"/>
    </source>
</evidence>
<reference evidence="10 11" key="1">
    <citation type="journal article" date="2011" name="J. Bacteriol.">
        <title>Genome sequence of Chthoniobacter flavus Ellin428, an aerobic heterotrophic soil bacterium.</title>
        <authorList>
            <person name="Kant R."/>
            <person name="van Passel M.W."/>
            <person name="Palva A."/>
            <person name="Lucas S."/>
            <person name="Lapidus A."/>
            <person name="Glavina Del Rio T."/>
            <person name="Dalin E."/>
            <person name="Tice H."/>
            <person name="Bruce D."/>
            <person name="Goodwin L."/>
            <person name="Pitluck S."/>
            <person name="Larimer F.W."/>
            <person name="Land M.L."/>
            <person name="Hauser L."/>
            <person name="Sangwan P."/>
            <person name="de Vos W.M."/>
            <person name="Janssen P.H."/>
            <person name="Smidt H."/>
        </authorList>
    </citation>
    <scope>NUCLEOTIDE SEQUENCE [LARGE SCALE GENOMIC DNA]</scope>
    <source>
        <strain evidence="10 11">Ellin428</strain>
    </source>
</reference>
<comment type="caution">
    <text evidence="10">The sequence shown here is derived from an EMBL/GenBank/DDBJ whole genome shotgun (WGS) entry which is preliminary data.</text>
</comment>
<dbReference type="eggNOG" id="COG1032">
    <property type="taxonomic scope" value="Bacteria"/>
</dbReference>
<evidence type="ECO:0000259" key="9">
    <source>
        <dbReference type="PROSITE" id="PS51918"/>
    </source>
</evidence>
<protein>
    <submittedName>
        <fullName evidence="10">Radical SAM domain protein</fullName>
    </submittedName>
</protein>
<dbReference type="InterPro" id="IPR006158">
    <property type="entry name" value="Cobalamin-bd"/>
</dbReference>
<feature type="domain" description="B12-binding" evidence="8">
    <location>
        <begin position="1"/>
        <end position="132"/>
    </location>
</feature>
<sequence>MRLTIIHPCIGRRRGDRGYIRTWQMEPLPAATVAGLTPRDVEVKFYDDRMETIPFDEPTDLVAMSVETYTAKRAYQIASEYRRRRVPVVMGGFHPSLCPDEVARYAEAVVTGEAEELWPRVLDDARHGRLEKFYRSTSRPTLSGLRPDRSIFRGKRYLPIGLVEAGRGCHFKCDFCAVQTVFAQSQTRRPAGDILTELAANRHGKKLFFFVDDNITSNLAQAKEFFRALIPLGIRWVGQSSINAAHDEEFLDLLVRSGCQGVLIGFESLNPANLAVMNKTFNTARGGFVQALANLRKHRIRVYGTFVFGYDGDRTESFASTVDFAEEHAMYIAAFNHLTPFPGTPLYRRLAGENRLLYDAWWLDDRYSYNRIPFQPRCMSTEELQRGCLAARRRFYSWKSILRRSIDVVNRANGFMWRNFFLINAMHRGDVSMRDHYPLGDESWQGPLLTAN</sequence>
<dbReference type="SMART" id="SM00729">
    <property type="entry name" value="Elp3"/>
    <property type="match status" value="1"/>
</dbReference>
<dbReference type="GO" id="GO:0003824">
    <property type="term" value="F:catalytic activity"/>
    <property type="evidence" value="ECO:0007669"/>
    <property type="project" value="InterPro"/>
</dbReference>
<dbReference type="GO" id="GO:0046872">
    <property type="term" value="F:metal ion binding"/>
    <property type="evidence" value="ECO:0007669"/>
    <property type="project" value="UniProtKB-KW"/>
</dbReference>
<organism evidence="10 11">
    <name type="scientific">Chthoniobacter flavus Ellin428</name>
    <dbReference type="NCBI Taxonomy" id="497964"/>
    <lineage>
        <taxon>Bacteria</taxon>
        <taxon>Pseudomonadati</taxon>
        <taxon>Verrucomicrobiota</taxon>
        <taxon>Spartobacteria</taxon>
        <taxon>Chthoniobacterales</taxon>
        <taxon>Chthoniobacteraceae</taxon>
        <taxon>Chthoniobacter</taxon>
    </lineage>
</organism>
<dbReference type="InParanoid" id="B4CXE7"/>
<dbReference type="AlphaFoldDB" id="B4CXE7"/>
<dbReference type="SFLD" id="SFLDG01082">
    <property type="entry name" value="B12-binding_domain_containing"/>
    <property type="match status" value="1"/>
</dbReference>
<gene>
    <name evidence="10" type="ORF">CfE428DRAFT_1238</name>
</gene>
<dbReference type="RefSeq" id="WP_006978564.1">
    <property type="nucleotide sequence ID" value="NZ_ABVL01000003.1"/>
</dbReference>
<dbReference type="InterPro" id="IPR051198">
    <property type="entry name" value="BchE-like"/>
</dbReference>
<dbReference type="Gene3D" id="3.80.30.20">
    <property type="entry name" value="tm_1862 like domain"/>
    <property type="match status" value="1"/>
</dbReference>